<name>A0A851GMS5_9BACT</name>
<keyword evidence="2" id="KW-1185">Reference proteome</keyword>
<proteinExistence type="predicted"/>
<accession>A0A851GMS5</accession>
<dbReference type="Proteomes" id="UP000557872">
    <property type="component" value="Unassembled WGS sequence"/>
</dbReference>
<dbReference type="EMBL" id="JACBAZ010000004">
    <property type="protein sequence ID" value="NWK56130.1"/>
    <property type="molecule type" value="Genomic_DNA"/>
</dbReference>
<reference evidence="1 2" key="1">
    <citation type="submission" date="2020-07" db="EMBL/GenBank/DDBJ databases">
        <title>Roseicoccus Jingziensis gen. nov., sp. nov., isolated from coastal seawater.</title>
        <authorList>
            <person name="Feng X."/>
        </authorList>
    </citation>
    <scope>NUCLEOTIDE SEQUENCE [LARGE SCALE GENOMIC DNA]</scope>
    <source>
        <strain evidence="1 2">N1E253</strain>
    </source>
</reference>
<evidence type="ECO:0000313" key="1">
    <source>
        <dbReference type="EMBL" id="NWK56130.1"/>
    </source>
</evidence>
<protein>
    <submittedName>
        <fullName evidence="1">Uncharacterized protein</fullName>
    </submittedName>
</protein>
<dbReference type="AlphaFoldDB" id="A0A851GMS5"/>
<organism evidence="1 2">
    <name type="scientific">Oceaniferula marina</name>
    <dbReference type="NCBI Taxonomy" id="2748318"/>
    <lineage>
        <taxon>Bacteria</taxon>
        <taxon>Pseudomonadati</taxon>
        <taxon>Verrucomicrobiota</taxon>
        <taxon>Verrucomicrobiia</taxon>
        <taxon>Verrucomicrobiales</taxon>
        <taxon>Verrucomicrobiaceae</taxon>
        <taxon>Oceaniferula</taxon>
    </lineage>
</organism>
<gene>
    <name evidence="1" type="ORF">HW115_10955</name>
</gene>
<evidence type="ECO:0000313" key="2">
    <source>
        <dbReference type="Proteomes" id="UP000557872"/>
    </source>
</evidence>
<sequence length="251" mass="28062">MKNTLLTLIAGIFLTQLGFAEILTISDKKGRTMIVELVSRQGEKVVIKRLKDNKTFTIDPSTLSEESQQEIKEKLQEVKEAYPPIDATVVVSKRRKSENSSYYMKEMTISSKVTLTNEDSNVLSPTCQCNILFIGQNQRYSDRFVVLANESFKLTPAHQGSDFNSPPTVTSYDSDNKGSGNIGGYKYVGYLLVVSDQERKSIILTKTVYSAIKKAMAANTRLAGTMRDYKVGTYLNKAMVEASASKTRTRY</sequence>
<comment type="caution">
    <text evidence="1">The sequence shown here is derived from an EMBL/GenBank/DDBJ whole genome shotgun (WGS) entry which is preliminary data.</text>
</comment>
<dbReference type="RefSeq" id="WP_178932825.1">
    <property type="nucleotide sequence ID" value="NZ_JACBAZ010000004.1"/>
</dbReference>